<accession>A0ABQ9X0K7</accession>
<proteinExistence type="predicted"/>
<evidence type="ECO:0000313" key="2">
    <source>
        <dbReference type="Proteomes" id="UP001281761"/>
    </source>
</evidence>
<reference evidence="1 2" key="1">
    <citation type="journal article" date="2022" name="bioRxiv">
        <title>Genomics of Preaxostyla Flagellates Illuminates Evolutionary Transitions and the Path Towards Mitochondrial Loss.</title>
        <authorList>
            <person name="Novak L.V.F."/>
            <person name="Treitli S.C."/>
            <person name="Pyrih J."/>
            <person name="Halakuc P."/>
            <person name="Pipaliya S.V."/>
            <person name="Vacek V."/>
            <person name="Brzon O."/>
            <person name="Soukal P."/>
            <person name="Eme L."/>
            <person name="Dacks J.B."/>
            <person name="Karnkowska A."/>
            <person name="Elias M."/>
            <person name="Hampl V."/>
        </authorList>
    </citation>
    <scope>NUCLEOTIDE SEQUENCE [LARGE SCALE GENOMIC DNA]</scope>
    <source>
        <strain evidence="1">NAU3</strain>
        <tissue evidence="1">Gut</tissue>
    </source>
</reference>
<keyword evidence="2" id="KW-1185">Reference proteome</keyword>
<sequence>MIISQICGDSEQLRPLMLKSLFVLVSESDWALSTILDVEYIKPLEQYCAKTQPRHVPIALPKLLSLIGKTSTGELDRICASSLPSFLLEWLIANWNDKMHTEFGNCLILLTSTLRSSYTFLANHNTKLLDFVEDFKTQEFSPPLLTMLARMCFSPHFTISNESLKVLNSQSRSDPATRSFLQTLEVPCGSTDSSSELVPFAGRLCTTLAEQVAQLQSLFTKASQSDPTSTALSATPPEESTLLIGKAKLNVEIGLHRLATFTLMVRFKIVTDILRSMLPLANIH</sequence>
<dbReference type="EMBL" id="JARBJD010000326">
    <property type="protein sequence ID" value="KAK2943825.1"/>
    <property type="molecule type" value="Genomic_DNA"/>
</dbReference>
<comment type="caution">
    <text evidence="1">The sequence shown here is derived from an EMBL/GenBank/DDBJ whole genome shotgun (WGS) entry which is preliminary data.</text>
</comment>
<evidence type="ECO:0000313" key="1">
    <source>
        <dbReference type="EMBL" id="KAK2943825.1"/>
    </source>
</evidence>
<dbReference type="Proteomes" id="UP001281761">
    <property type="component" value="Unassembled WGS sequence"/>
</dbReference>
<organism evidence="1 2">
    <name type="scientific">Blattamonas nauphoetae</name>
    <dbReference type="NCBI Taxonomy" id="2049346"/>
    <lineage>
        <taxon>Eukaryota</taxon>
        <taxon>Metamonada</taxon>
        <taxon>Preaxostyla</taxon>
        <taxon>Oxymonadida</taxon>
        <taxon>Blattamonas</taxon>
    </lineage>
</organism>
<protein>
    <submittedName>
        <fullName evidence="1">Uncharacterized protein</fullName>
    </submittedName>
</protein>
<gene>
    <name evidence="1" type="ORF">BLNAU_21263</name>
</gene>
<name>A0ABQ9X0K7_9EUKA</name>